<feature type="transmembrane region" description="Helical" evidence="1">
    <location>
        <begin position="168"/>
        <end position="185"/>
    </location>
</feature>
<reference evidence="2" key="2">
    <citation type="submission" date="2020-06" db="EMBL/GenBank/DDBJ databases">
        <authorList>
            <person name="Sheffer M."/>
        </authorList>
    </citation>
    <scope>NUCLEOTIDE SEQUENCE</scope>
</reference>
<evidence type="ECO:0000313" key="2">
    <source>
        <dbReference type="EMBL" id="KAF8788166.1"/>
    </source>
</evidence>
<dbReference type="EMBL" id="JABXBU010000015">
    <property type="protein sequence ID" value="KAF8788166.1"/>
    <property type="molecule type" value="Genomic_DNA"/>
</dbReference>
<comment type="caution">
    <text evidence="2">The sequence shown here is derived from an EMBL/GenBank/DDBJ whole genome shotgun (WGS) entry which is preliminary data.</text>
</comment>
<evidence type="ECO:0000256" key="1">
    <source>
        <dbReference type="SAM" id="Phobius"/>
    </source>
</evidence>
<keyword evidence="1" id="KW-1133">Transmembrane helix</keyword>
<evidence type="ECO:0000313" key="3">
    <source>
        <dbReference type="Proteomes" id="UP000807504"/>
    </source>
</evidence>
<accession>A0A8T0FAG0</accession>
<protein>
    <submittedName>
        <fullName evidence="2">Uncharacterized protein</fullName>
    </submittedName>
</protein>
<feature type="transmembrane region" description="Helical" evidence="1">
    <location>
        <begin position="93"/>
        <end position="113"/>
    </location>
</feature>
<organism evidence="2 3">
    <name type="scientific">Argiope bruennichi</name>
    <name type="common">Wasp spider</name>
    <name type="synonym">Aranea bruennichi</name>
    <dbReference type="NCBI Taxonomy" id="94029"/>
    <lineage>
        <taxon>Eukaryota</taxon>
        <taxon>Metazoa</taxon>
        <taxon>Ecdysozoa</taxon>
        <taxon>Arthropoda</taxon>
        <taxon>Chelicerata</taxon>
        <taxon>Arachnida</taxon>
        <taxon>Araneae</taxon>
        <taxon>Araneomorphae</taxon>
        <taxon>Entelegynae</taxon>
        <taxon>Araneoidea</taxon>
        <taxon>Araneidae</taxon>
        <taxon>Argiope</taxon>
    </lineage>
</organism>
<name>A0A8T0FAG0_ARGBR</name>
<dbReference type="AlphaFoldDB" id="A0A8T0FAG0"/>
<sequence>MFCINSHCTSLYIKNLSQEIEGCPVKAFTTRIQIRCLEFEREIYKMLEELQNKFSLAIFIACAGNFLYCFSLLSQVMMFSFMENAPTYHADSIMLSITVVIPLIMMFWIPECIPVEMENLNRIIRLKYEMRASSGIISKNPTIGKLLLEGKIFVLSGCDLIFFRKRNILSVLGTALTYGLLFIDLEVRK</sequence>
<gene>
    <name evidence="2" type="ORF">HNY73_009697</name>
</gene>
<dbReference type="Proteomes" id="UP000807504">
    <property type="component" value="Unassembled WGS sequence"/>
</dbReference>
<keyword evidence="1" id="KW-0472">Membrane</keyword>
<proteinExistence type="predicted"/>
<keyword evidence="1" id="KW-0812">Transmembrane</keyword>
<reference evidence="2" key="1">
    <citation type="journal article" date="2020" name="bioRxiv">
        <title>Chromosome-level reference genome of the European wasp spider Argiope bruennichi: a resource for studies on range expansion and evolutionary adaptation.</title>
        <authorList>
            <person name="Sheffer M.M."/>
            <person name="Hoppe A."/>
            <person name="Krehenwinkel H."/>
            <person name="Uhl G."/>
            <person name="Kuss A.W."/>
            <person name="Jensen L."/>
            <person name="Jensen C."/>
            <person name="Gillespie R.G."/>
            <person name="Hoff K.J."/>
            <person name="Prost S."/>
        </authorList>
    </citation>
    <scope>NUCLEOTIDE SEQUENCE</scope>
</reference>
<keyword evidence="3" id="KW-1185">Reference proteome</keyword>
<feature type="transmembrane region" description="Helical" evidence="1">
    <location>
        <begin position="54"/>
        <end position="73"/>
    </location>
</feature>